<dbReference type="Pfam" id="PF12796">
    <property type="entry name" value="Ank_2"/>
    <property type="match status" value="1"/>
</dbReference>
<comment type="caution">
    <text evidence="5">The sequence shown here is derived from an EMBL/GenBank/DDBJ whole genome shotgun (WGS) entry which is preliminary data.</text>
</comment>
<dbReference type="PROSITE" id="PS50088">
    <property type="entry name" value="ANK_REPEAT"/>
    <property type="match status" value="3"/>
</dbReference>
<evidence type="ECO:0000256" key="1">
    <source>
        <dbReference type="ARBA" id="ARBA00022737"/>
    </source>
</evidence>
<feature type="compositionally biased region" description="Basic and acidic residues" evidence="4">
    <location>
        <begin position="397"/>
        <end position="408"/>
    </location>
</feature>
<dbReference type="Proteomes" id="UP000288168">
    <property type="component" value="Unassembled WGS sequence"/>
</dbReference>
<keyword evidence="2 3" id="KW-0040">ANK repeat</keyword>
<dbReference type="PANTHER" id="PTHR24171:SF9">
    <property type="entry name" value="ANKYRIN REPEAT DOMAIN-CONTAINING PROTEIN 39"/>
    <property type="match status" value="1"/>
</dbReference>
<dbReference type="Gene3D" id="1.25.40.20">
    <property type="entry name" value="Ankyrin repeat-containing domain"/>
    <property type="match status" value="2"/>
</dbReference>
<feature type="repeat" description="ANK" evidence="3">
    <location>
        <begin position="146"/>
        <end position="184"/>
    </location>
</feature>
<sequence length="408" mass="46630">MELEDAEPLTTIHQSIRGETAHSLDECIQMEPQHINTPDDVGYAPLHWAIWKEDMVAFQTLIKASANIDQQTSHRRETPLHFACTNLNVGMVRILLDLGASISSLDIAKWTPLHDAVNSIRNQQQHMDMVQMLLDAHADPNCRDAEEATPLHLLFRNEHVDLDHMAAMARALMNAGADLEAKTRFGRTVLLYACLDQCRNVPILIDLGANIKAVDGDGENLLSHLFRNEDDLEPSLLDPKLLVGVNADARNIHNEIPLDFLAERVRDSIMWQPLTIRLVVDMVDLILGTREANWEEGLFLDNKQELEADGSHARLRHWVMRQRQLMQRDDSWGDYDCEEDDLLGWYEDEYNESSSSDTDDDEHHLSDDSDSGDLETMSKRDEEEQENDDDGDDDEESIHFHDAHETWE</sequence>
<dbReference type="STRING" id="1325734.A0A428NLR4"/>
<organism evidence="5 6">
    <name type="scientific">Fusarium duplospermum</name>
    <dbReference type="NCBI Taxonomy" id="1325734"/>
    <lineage>
        <taxon>Eukaryota</taxon>
        <taxon>Fungi</taxon>
        <taxon>Dikarya</taxon>
        <taxon>Ascomycota</taxon>
        <taxon>Pezizomycotina</taxon>
        <taxon>Sordariomycetes</taxon>
        <taxon>Hypocreomycetidae</taxon>
        <taxon>Hypocreales</taxon>
        <taxon>Nectriaceae</taxon>
        <taxon>Fusarium</taxon>
        <taxon>Fusarium solani species complex</taxon>
    </lineage>
</organism>
<dbReference type="InterPro" id="IPR002110">
    <property type="entry name" value="Ankyrin_rpt"/>
</dbReference>
<dbReference type="AlphaFoldDB" id="A0A428NLR4"/>
<accession>A0A428NLR4</accession>
<feature type="repeat" description="ANK" evidence="3">
    <location>
        <begin position="41"/>
        <end position="73"/>
    </location>
</feature>
<feature type="repeat" description="ANK" evidence="3">
    <location>
        <begin position="75"/>
        <end position="107"/>
    </location>
</feature>
<dbReference type="OrthoDB" id="5245322at2759"/>
<evidence type="ECO:0000256" key="4">
    <source>
        <dbReference type="SAM" id="MobiDB-lite"/>
    </source>
</evidence>
<reference evidence="5 6" key="1">
    <citation type="submission" date="2017-06" db="EMBL/GenBank/DDBJ databases">
        <title>Comparative genomic analysis of Ambrosia Fusariam Clade fungi.</title>
        <authorList>
            <person name="Stajich J.E."/>
            <person name="Carrillo J."/>
            <person name="Kijimoto T."/>
            <person name="Eskalen A."/>
            <person name="O'Donnell K."/>
            <person name="Kasson M."/>
        </authorList>
    </citation>
    <scope>NUCLEOTIDE SEQUENCE [LARGE SCALE GENOMIC DNA]</scope>
    <source>
        <strain evidence="5 6">NRRL62584</strain>
    </source>
</reference>
<protein>
    <submittedName>
        <fullName evidence="5">Uncharacterized protein</fullName>
    </submittedName>
</protein>
<dbReference type="PROSITE" id="PS50297">
    <property type="entry name" value="ANK_REP_REGION"/>
    <property type="match status" value="1"/>
</dbReference>
<evidence type="ECO:0000313" key="5">
    <source>
        <dbReference type="EMBL" id="RSL41710.1"/>
    </source>
</evidence>
<dbReference type="PANTHER" id="PTHR24171">
    <property type="entry name" value="ANKYRIN REPEAT DOMAIN-CONTAINING PROTEIN 39-RELATED"/>
    <property type="match status" value="1"/>
</dbReference>
<keyword evidence="6" id="KW-1185">Reference proteome</keyword>
<feature type="region of interest" description="Disordered" evidence="4">
    <location>
        <begin position="350"/>
        <end position="408"/>
    </location>
</feature>
<dbReference type="SMART" id="SM00248">
    <property type="entry name" value="ANK"/>
    <property type="match status" value="5"/>
</dbReference>
<dbReference type="SUPFAM" id="SSF48403">
    <property type="entry name" value="Ankyrin repeat"/>
    <property type="match status" value="1"/>
</dbReference>
<name>A0A428NLR4_9HYPO</name>
<gene>
    <name evidence="5" type="ORF">CEP54_015736</name>
</gene>
<dbReference type="InterPro" id="IPR036770">
    <property type="entry name" value="Ankyrin_rpt-contain_sf"/>
</dbReference>
<keyword evidence="1" id="KW-0677">Repeat</keyword>
<proteinExistence type="predicted"/>
<feature type="compositionally biased region" description="Acidic residues" evidence="4">
    <location>
        <begin position="383"/>
        <end position="396"/>
    </location>
</feature>
<evidence type="ECO:0000256" key="2">
    <source>
        <dbReference type="ARBA" id="ARBA00023043"/>
    </source>
</evidence>
<dbReference type="EMBL" id="NKCI01000402">
    <property type="protein sequence ID" value="RSL41710.1"/>
    <property type="molecule type" value="Genomic_DNA"/>
</dbReference>
<evidence type="ECO:0000313" key="6">
    <source>
        <dbReference type="Proteomes" id="UP000288168"/>
    </source>
</evidence>
<evidence type="ECO:0000256" key="3">
    <source>
        <dbReference type="PROSITE-ProRule" id="PRU00023"/>
    </source>
</evidence>